<evidence type="ECO:0000256" key="1">
    <source>
        <dbReference type="ARBA" id="ARBA00023451"/>
    </source>
</evidence>
<keyword evidence="5" id="KW-1185">Reference proteome</keyword>
<dbReference type="Ensembl" id="ENSOSIT00000019707.1">
    <property type="protein sequence ID" value="ENSOSIP00000018659.1"/>
    <property type="gene ID" value="ENSOSIG00000010112.1"/>
</dbReference>
<evidence type="ECO:0000313" key="4">
    <source>
        <dbReference type="Ensembl" id="ENSOSIP00000018659.1"/>
    </source>
</evidence>
<reference evidence="4" key="1">
    <citation type="submission" date="2025-08" db="UniProtKB">
        <authorList>
            <consortium name="Ensembl"/>
        </authorList>
    </citation>
    <scope>IDENTIFICATION</scope>
</reference>
<feature type="compositionally biased region" description="Acidic residues" evidence="3">
    <location>
        <begin position="144"/>
        <end position="153"/>
    </location>
</feature>
<dbReference type="PANTHER" id="PTHR47231:SF1">
    <property type="entry name" value="CILIA- AND FLAGELLA-ASSOCIATED PROTEIN HOATZ"/>
    <property type="match status" value="1"/>
</dbReference>
<sequence length="166" mass="19527">MCTNLKLRSRGFIPVHREAHSVIEKQTNEKHRDREGKEEVAVFAGSSARDVSHARRLWSSVSLPPPLELRPAAADVRQRLPVFRPRSSGPAERPQSRRRQEERRRCEEEVAVRRSQVLDLLRRQRELQLCRERRSTRGGADSMEKEEEEEEEKNEEKELVTQLQQR</sequence>
<dbReference type="InterPro" id="IPR040681">
    <property type="entry name" value="HOATZ-like"/>
</dbReference>
<proteinExistence type="inferred from homology"/>
<protein>
    <recommendedName>
        <fullName evidence="2">Cilia- and flagella-associated protein HOATZ</fullName>
    </recommendedName>
</protein>
<reference evidence="4" key="2">
    <citation type="submission" date="2025-09" db="UniProtKB">
        <authorList>
            <consortium name="Ensembl"/>
        </authorList>
    </citation>
    <scope>IDENTIFICATION</scope>
</reference>
<dbReference type="GO" id="GO:0060271">
    <property type="term" value="P:cilium assembly"/>
    <property type="evidence" value="ECO:0007669"/>
    <property type="project" value="InterPro"/>
</dbReference>
<dbReference type="AlphaFoldDB" id="A0A8C7XY83"/>
<dbReference type="PANTHER" id="PTHR47231">
    <property type="entry name" value="UPF0722 PROTEIN C11ORF88"/>
    <property type="match status" value="1"/>
</dbReference>
<dbReference type="GeneTree" id="ENSGT00940000179773"/>
<evidence type="ECO:0000313" key="5">
    <source>
        <dbReference type="Proteomes" id="UP000694383"/>
    </source>
</evidence>
<feature type="compositionally biased region" description="Basic and acidic residues" evidence="3">
    <location>
        <begin position="94"/>
        <end position="106"/>
    </location>
</feature>
<comment type="similarity">
    <text evidence="1">Belongs to the HOATZ family.</text>
</comment>
<organism evidence="4 5">
    <name type="scientific">Oryzias sinensis</name>
    <name type="common">Chinese medaka</name>
    <dbReference type="NCBI Taxonomy" id="183150"/>
    <lineage>
        <taxon>Eukaryota</taxon>
        <taxon>Metazoa</taxon>
        <taxon>Chordata</taxon>
        <taxon>Craniata</taxon>
        <taxon>Vertebrata</taxon>
        <taxon>Euteleostomi</taxon>
        <taxon>Actinopterygii</taxon>
        <taxon>Neopterygii</taxon>
        <taxon>Teleostei</taxon>
        <taxon>Neoteleostei</taxon>
        <taxon>Acanthomorphata</taxon>
        <taxon>Ovalentaria</taxon>
        <taxon>Atherinomorphae</taxon>
        <taxon>Beloniformes</taxon>
        <taxon>Adrianichthyidae</taxon>
        <taxon>Oryziinae</taxon>
        <taxon>Oryzias</taxon>
    </lineage>
</organism>
<feature type="region of interest" description="Disordered" evidence="3">
    <location>
        <begin position="129"/>
        <end position="166"/>
    </location>
</feature>
<evidence type="ECO:0000256" key="3">
    <source>
        <dbReference type="SAM" id="MobiDB-lite"/>
    </source>
</evidence>
<dbReference type="Proteomes" id="UP000694383">
    <property type="component" value="Unplaced"/>
</dbReference>
<name>A0A8C7XY83_9TELE</name>
<evidence type="ECO:0000256" key="2">
    <source>
        <dbReference type="ARBA" id="ARBA00023657"/>
    </source>
</evidence>
<feature type="region of interest" description="Disordered" evidence="3">
    <location>
        <begin position="62"/>
        <end position="106"/>
    </location>
</feature>
<dbReference type="Pfam" id="PF17664">
    <property type="entry name" value="HOATZ-like"/>
    <property type="match status" value="1"/>
</dbReference>
<accession>A0A8C7XY83</accession>